<keyword evidence="10" id="KW-1185">Reference proteome</keyword>
<protein>
    <recommendedName>
        <fullName evidence="3">cellulase</fullName>
        <ecNumber evidence="3">3.2.1.4</ecNumber>
    </recommendedName>
</protein>
<accession>A0A9P4NYG8</accession>
<dbReference type="EMBL" id="MU007015">
    <property type="protein sequence ID" value="KAF2434755.1"/>
    <property type="molecule type" value="Genomic_DNA"/>
</dbReference>
<dbReference type="Pfam" id="PF00150">
    <property type="entry name" value="Cellulase"/>
    <property type="match status" value="1"/>
</dbReference>
<sequence length="338" mass="38055">MGIHSFLVAALAASVLAFPLEKKSTSVTEASKAFEWFGVNESGPEFGEKKFPGIKDKDYVWPKFDTIDKFIAKGMNTFRINFLAERLIANKQDGPMDPVYLKDLKDTVEYVTKKGAWAMIVPHNYGRYYEKVITDVAGFEAYWKTLAAVFKDNKKVIFDTNNEYHTMDQDLVVKLNQAAINAIRGVGAKEQWINVEGNNWSGAWSWVKGSQNGATMGSLTDPSNKIVYQMHQYLDKDYSGTHQDCVSETYGVEHLKDATDWLRKNKKVGLIGEFAGGDNPTCKKAVQNMLEYMVKNNDVWKGALWWAAGPWWADYGFSMEPGNGKAFAGYADMISKYA</sequence>
<feature type="signal peptide" evidence="7">
    <location>
        <begin position="1"/>
        <end position="17"/>
    </location>
</feature>
<dbReference type="OrthoDB" id="5823761at2759"/>
<dbReference type="AlphaFoldDB" id="A0A9P4NYG8"/>
<feature type="chain" id="PRO_5040379913" description="cellulase" evidence="7">
    <location>
        <begin position="18"/>
        <end position="338"/>
    </location>
</feature>
<dbReference type="InterPro" id="IPR001547">
    <property type="entry name" value="Glyco_hydro_5"/>
</dbReference>
<evidence type="ECO:0000256" key="5">
    <source>
        <dbReference type="ARBA" id="ARBA00023295"/>
    </source>
</evidence>
<evidence type="ECO:0000256" key="4">
    <source>
        <dbReference type="ARBA" id="ARBA00022801"/>
    </source>
</evidence>
<dbReference type="Proteomes" id="UP000800235">
    <property type="component" value="Unassembled WGS sequence"/>
</dbReference>
<dbReference type="SUPFAM" id="SSF51445">
    <property type="entry name" value="(Trans)glycosidases"/>
    <property type="match status" value="1"/>
</dbReference>
<evidence type="ECO:0000256" key="3">
    <source>
        <dbReference type="ARBA" id="ARBA00012601"/>
    </source>
</evidence>
<comment type="caution">
    <text evidence="9">The sequence shown here is derived from an EMBL/GenBank/DDBJ whole genome shotgun (WGS) entry which is preliminary data.</text>
</comment>
<dbReference type="Gene3D" id="3.20.20.80">
    <property type="entry name" value="Glycosidases"/>
    <property type="match status" value="1"/>
</dbReference>
<evidence type="ECO:0000313" key="9">
    <source>
        <dbReference type="EMBL" id="KAF2434755.1"/>
    </source>
</evidence>
<dbReference type="GO" id="GO:0008810">
    <property type="term" value="F:cellulase activity"/>
    <property type="evidence" value="ECO:0007669"/>
    <property type="project" value="UniProtKB-EC"/>
</dbReference>
<feature type="domain" description="Glycoside hydrolase family 5" evidence="8">
    <location>
        <begin position="39"/>
        <end position="308"/>
    </location>
</feature>
<evidence type="ECO:0000256" key="2">
    <source>
        <dbReference type="ARBA" id="ARBA00005641"/>
    </source>
</evidence>
<comment type="catalytic activity">
    <reaction evidence="1">
        <text>Endohydrolysis of (1-&gt;4)-beta-D-glucosidic linkages in cellulose, lichenin and cereal beta-D-glucans.</text>
        <dbReference type="EC" id="3.2.1.4"/>
    </reaction>
</comment>
<comment type="similarity">
    <text evidence="2 6">Belongs to the glycosyl hydrolase 5 (cellulase A) family.</text>
</comment>
<evidence type="ECO:0000313" key="10">
    <source>
        <dbReference type="Proteomes" id="UP000800235"/>
    </source>
</evidence>
<keyword evidence="5 6" id="KW-0326">Glycosidase</keyword>
<proteinExistence type="inferred from homology"/>
<dbReference type="EC" id="3.2.1.4" evidence="3"/>
<evidence type="ECO:0000256" key="1">
    <source>
        <dbReference type="ARBA" id="ARBA00000966"/>
    </source>
</evidence>
<evidence type="ECO:0000259" key="8">
    <source>
        <dbReference type="Pfam" id="PF00150"/>
    </source>
</evidence>
<organism evidence="9 10">
    <name type="scientific">Tothia fuscella</name>
    <dbReference type="NCBI Taxonomy" id="1048955"/>
    <lineage>
        <taxon>Eukaryota</taxon>
        <taxon>Fungi</taxon>
        <taxon>Dikarya</taxon>
        <taxon>Ascomycota</taxon>
        <taxon>Pezizomycotina</taxon>
        <taxon>Dothideomycetes</taxon>
        <taxon>Pleosporomycetidae</taxon>
        <taxon>Venturiales</taxon>
        <taxon>Cylindrosympodiaceae</taxon>
        <taxon>Tothia</taxon>
    </lineage>
</organism>
<reference evidence="9" key="1">
    <citation type="journal article" date="2020" name="Stud. Mycol.">
        <title>101 Dothideomycetes genomes: a test case for predicting lifestyles and emergence of pathogens.</title>
        <authorList>
            <person name="Haridas S."/>
            <person name="Albert R."/>
            <person name="Binder M."/>
            <person name="Bloem J."/>
            <person name="Labutti K."/>
            <person name="Salamov A."/>
            <person name="Andreopoulos B."/>
            <person name="Baker S."/>
            <person name="Barry K."/>
            <person name="Bills G."/>
            <person name="Bluhm B."/>
            <person name="Cannon C."/>
            <person name="Castanera R."/>
            <person name="Culley D."/>
            <person name="Daum C."/>
            <person name="Ezra D."/>
            <person name="Gonzalez J."/>
            <person name="Henrissat B."/>
            <person name="Kuo A."/>
            <person name="Liang C."/>
            <person name="Lipzen A."/>
            <person name="Lutzoni F."/>
            <person name="Magnuson J."/>
            <person name="Mondo S."/>
            <person name="Nolan M."/>
            <person name="Ohm R."/>
            <person name="Pangilinan J."/>
            <person name="Park H.-J."/>
            <person name="Ramirez L."/>
            <person name="Alfaro M."/>
            <person name="Sun H."/>
            <person name="Tritt A."/>
            <person name="Yoshinaga Y."/>
            <person name="Zwiers L.-H."/>
            <person name="Turgeon B."/>
            <person name="Goodwin S."/>
            <person name="Spatafora J."/>
            <person name="Crous P."/>
            <person name="Grigoriev I."/>
        </authorList>
    </citation>
    <scope>NUCLEOTIDE SEQUENCE</scope>
    <source>
        <strain evidence="9">CBS 130266</strain>
    </source>
</reference>
<name>A0A9P4NYG8_9PEZI</name>
<keyword evidence="4 6" id="KW-0378">Hydrolase</keyword>
<keyword evidence="7" id="KW-0732">Signal</keyword>
<dbReference type="PANTHER" id="PTHR34142">
    <property type="entry name" value="ENDO-BETA-1,4-GLUCANASE A"/>
    <property type="match status" value="1"/>
</dbReference>
<evidence type="ECO:0000256" key="7">
    <source>
        <dbReference type="SAM" id="SignalP"/>
    </source>
</evidence>
<evidence type="ECO:0000256" key="6">
    <source>
        <dbReference type="RuleBase" id="RU361153"/>
    </source>
</evidence>
<dbReference type="InterPro" id="IPR017853">
    <property type="entry name" value="GH"/>
</dbReference>
<dbReference type="PANTHER" id="PTHR34142:SF1">
    <property type="entry name" value="GLYCOSIDE HYDROLASE FAMILY 5 DOMAIN-CONTAINING PROTEIN"/>
    <property type="match status" value="1"/>
</dbReference>
<gene>
    <name evidence="9" type="ORF">EJ08DRAFT_693258</name>
</gene>
<dbReference type="GO" id="GO:0009251">
    <property type="term" value="P:glucan catabolic process"/>
    <property type="evidence" value="ECO:0007669"/>
    <property type="project" value="TreeGrafter"/>
</dbReference>